<dbReference type="AlphaFoldDB" id="A0AAD6XK53"/>
<protein>
    <submittedName>
        <fullName evidence="1">Uncharacterized protein</fullName>
    </submittedName>
</protein>
<evidence type="ECO:0000313" key="2">
    <source>
        <dbReference type="Proteomes" id="UP001218188"/>
    </source>
</evidence>
<proteinExistence type="predicted"/>
<gene>
    <name evidence="1" type="ORF">C8F04DRAFT_1286774</name>
</gene>
<comment type="caution">
    <text evidence="1">The sequence shown here is derived from an EMBL/GenBank/DDBJ whole genome shotgun (WGS) entry which is preliminary data.</text>
</comment>
<keyword evidence="2" id="KW-1185">Reference proteome</keyword>
<name>A0AAD6XK53_9AGAR</name>
<evidence type="ECO:0000313" key="1">
    <source>
        <dbReference type="EMBL" id="KAJ7047919.1"/>
    </source>
</evidence>
<accession>A0AAD6XK53</accession>
<dbReference type="EMBL" id="JARJCM010000001">
    <property type="protein sequence ID" value="KAJ7047919.1"/>
    <property type="molecule type" value="Genomic_DNA"/>
</dbReference>
<sequence length="541" mass="57722">MVYPVVVVRLSIVVAALLFLLAFLHSGLNTYSEESSTSNDLDVASESLPDLSTAASVIVQTLLDDPAYFHYLISVMDPYDAHNAYRQRRRLRRADLHLAGSAHVEPSVVEAPVAHTTSFVAANMRSRLGWYLAAHAGPPTATSPLLSDDEYDVLNVPASVITAARPGSRLALPSPPTTLTPLVVALSLLAVSLLVSAAHLRRIARITKASSPSPSPSSVPIVFLHTPAAPKPVASTGKARRRRDLLRAKKFVPSLTPIPEVLLSFDNVIILKSPEALARQQKDAIRQTNAPLVEAAPAPQTLAVAPSTPVVSTIADPHPTIASVVLHTAPIVSVSLVEAAASPALQTPNIAPPAPVVVATTARAHAPSVSIISEPSQTHDEIIYQTPVARPNTAFASDLPGAIIYQTGPRTIIRETPTVAMSRDAFIIYQTPTPVSASPAVIYSTKNRPQSTREPSVFYQTPVPAPSSSLVSSASGPINGPFRSYQNSAPRPSRALPAVYHLRSTKHIPLATVDRDSRDTLWRREGGRLIRDGEAQGQGRR</sequence>
<dbReference type="Proteomes" id="UP001218188">
    <property type="component" value="Unassembled WGS sequence"/>
</dbReference>
<organism evidence="1 2">
    <name type="scientific">Mycena alexandri</name>
    <dbReference type="NCBI Taxonomy" id="1745969"/>
    <lineage>
        <taxon>Eukaryota</taxon>
        <taxon>Fungi</taxon>
        <taxon>Dikarya</taxon>
        <taxon>Basidiomycota</taxon>
        <taxon>Agaricomycotina</taxon>
        <taxon>Agaricomycetes</taxon>
        <taxon>Agaricomycetidae</taxon>
        <taxon>Agaricales</taxon>
        <taxon>Marasmiineae</taxon>
        <taxon>Mycenaceae</taxon>
        <taxon>Mycena</taxon>
    </lineage>
</organism>
<reference evidence="1" key="1">
    <citation type="submission" date="2023-03" db="EMBL/GenBank/DDBJ databases">
        <title>Massive genome expansion in bonnet fungi (Mycena s.s.) driven by repeated elements and novel gene families across ecological guilds.</title>
        <authorList>
            <consortium name="Lawrence Berkeley National Laboratory"/>
            <person name="Harder C.B."/>
            <person name="Miyauchi S."/>
            <person name="Viragh M."/>
            <person name="Kuo A."/>
            <person name="Thoen E."/>
            <person name="Andreopoulos B."/>
            <person name="Lu D."/>
            <person name="Skrede I."/>
            <person name="Drula E."/>
            <person name="Henrissat B."/>
            <person name="Morin E."/>
            <person name="Kohler A."/>
            <person name="Barry K."/>
            <person name="LaButti K."/>
            <person name="Morin E."/>
            <person name="Salamov A."/>
            <person name="Lipzen A."/>
            <person name="Mereny Z."/>
            <person name="Hegedus B."/>
            <person name="Baldrian P."/>
            <person name="Stursova M."/>
            <person name="Weitz H."/>
            <person name="Taylor A."/>
            <person name="Grigoriev I.V."/>
            <person name="Nagy L.G."/>
            <person name="Martin F."/>
            <person name="Kauserud H."/>
        </authorList>
    </citation>
    <scope>NUCLEOTIDE SEQUENCE</scope>
    <source>
        <strain evidence="1">CBHHK200</strain>
    </source>
</reference>